<evidence type="ECO:0000256" key="4">
    <source>
        <dbReference type="ARBA" id="ARBA00023002"/>
    </source>
</evidence>
<accession>A0ABQ8NAW2</accession>
<dbReference type="PANTHER" id="PTHR42973">
    <property type="entry name" value="BINDING OXIDOREDUCTASE, PUTATIVE (AFU_ORTHOLOGUE AFUA_1G17690)-RELATED"/>
    <property type="match status" value="1"/>
</dbReference>
<evidence type="ECO:0000256" key="3">
    <source>
        <dbReference type="ARBA" id="ARBA00022827"/>
    </source>
</evidence>
<dbReference type="InterPro" id="IPR050416">
    <property type="entry name" value="FAD-linked_Oxidoreductase"/>
</dbReference>
<dbReference type="Proteomes" id="UP001059893">
    <property type="component" value="Unassembled WGS sequence"/>
</dbReference>
<dbReference type="InterPro" id="IPR036318">
    <property type="entry name" value="FAD-bd_PCMH-like_sf"/>
</dbReference>
<organism evidence="7 8">
    <name type="scientific">Pyricularia grisea</name>
    <name type="common">Crabgrass-specific blast fungus</name>
    <name type="synonym">Magnaporthe grisea</name>
    <dbReference type="NCBI Taxonomy" id="148305"/>
    <lineage>
        <taxon>Eukaryota</taxon>
        <taxon>Fungi</taxon>
        <taxon>Dikarya</taxon>
        <taxon>Ascomycota</taxon>
        <taxon>Pezizomycotina</taxon>
        <taxon>Sordariomycetes</taxon>
        <taxon>Sordariomycetidae</taxon>
        <taxon>Magnaporthales</taxon>
        <taxon>Pyriculariaceae</taxon>
        <taxon>Pyricularia</taxon>
    </lineage>
</organism>
<evidence type="ECO:0000259" key="6">
    <source>
        <dbReference type="PROSITE" id="PS51387"/>
    </source>
</evidence>
<protein>
    <recommendedName>
        <fullName evidence="6">FAD-binding PCMH-type domain-containing protein</fullName>
    </recommendedName>
</protein>
<dbReference type="Pfam" id="PF01565">
    <property type="entry name" value="FAD_binding_4"/>
    <property type="match status" value="1"/>
</dbReference>
<evidence type="ECO:0000313" key="7">
    <source>
        <dbReference type="EMBL" id="KAI6294134.1"/>
    </source>
</evidence>
<dbReference type="PROSITE" id="PS51387">
    <property type="entry name" value="FAD_PCMH"/>
    <property type="match status" value="1"/>
</dbReference>
<dbReference type="Gene3D" id="3.30.465.10">
    <property type="match status" value="1"/>
</dbReference>
<dbReference type="PANTHER" id="PTHR42973:SF7">
    <property type="entry name" value="FAD-BINDING PCMH-TYPE DOMAIN-CONTAINING PROTEIN"/>
    <property type="match status" value="1"/>
</dbReference>
<evidence type="ECO:0000313" key="8">
    <source>
        <dbReference type="Proteomes" id="UP001059893"/>
    </source>
</evidence>
<reference evidence="7" key="1">
    <citation type="submission" date="2021-01" db="EMBL/GenBank/DDBJ databases">
        <title>Deciphering the adaptive evolutionary patterns associated with biogeogrpahic diversity in the finger millet blast pathogen Magnaporthe oryzae in Eastern Africa.</title>
        <authorList>
            <person name="Onyema G."/>
            <person name="Shittu T.A."/>
            <person name="Dodsworth S."/>
            <person name="Devilliers S."/>
            <person name="Muthumeenakshi S."/>
            <person name="Sreenivasaprasad S."/>
        </authorList>
    </citation>
    <scope>NUCLEOTIDE SEQUENCE</scope>
    <source>
        <strain evidence="7">D15/s37</strain>
    </source>
</reference>
<dbReference type="EMBL" id="JABSND010000213">
    <property type="protein sequence ID" value="KAI6294134.1"/>
    <property type="molecule type" value="Genomic_DNA"/>
</dbReference>
<evidence type="ECO:0000256" key="2">
    <source>
        <dbReference type="ARBA" id="ARBA00022630"/>
    </source>
</evidence>
<comment type="similarity">
    <text evidence="1">Belongs to the oxygen-dependent FAD-linked oxidoreductase family.</text>
</comment>
<keyword evidence="8" id="KW-1185">Reference proteome</keyword>
<feature type="region of interest" description="Disordered" evidence="5">
    <location>
        <begin position="1"/>
        <end position="20"/>
    </location>
</feature>
<sequence>MTASPKTTDAMLSPLNAPPDSPTELLLGSKDYATHRPKLLRTNNAANENIQPAAIALPKTADEVARVVRWATASGLRLVVRGAGNDFFSHSIADGALVIDMRHLNAIQVGEEGETVQVWGGGVARDLVKTLCGARAHDPDRQHVDHWVCRLGPSMVAMARIRTNLCGMGFEQIVGAQLVNAKGEVVDATEEMLEGVRGVPGHLGVMTSLTVKTYPRYDASSPGRRRRGRRRRRRCLAAIGLGRARSRGVESGDK</sequence>
<gene>
    <name evidence="7" type="ORF">MCOR33_008662</name>
</gene>
<evidence type="ECO:0000256" key="1">
    <source>
        <dbReference type="ARBA" id="ARBA00005466"/>
    </source>
</evidence>
<keyword evidence="4" id="KW-0560">Oxidoreductase</keyword>
<proteinExistence type="inferred from homology"/>
<dbReference type="InterPro" id="IPR016169">
    <property type="entry name" value="FAD-bd_PCMH_sub2"/>
</dbReference>
<dbReference type="InterPro" id="IPR016166">
    <property type="entry name" value="FAD-bd_PCMH"/>
</dbReference>
<feature type="domain" description="FAD-binding PCMH-type" evidence="6">
    <location>
        <begin position="48"/>
        <end position="216"/>
    </location>
</feature>
<name>A0ABQ8NAW2_PYRGI</name>
<keyword evidence="2" id="KW-0285">Flavoprotein</keyword>
<dbReference type="InterPro" id="IPR006094">
    <property type="entry name" value="Oxid_FAD_bind_N"/>
</dbReference>
<dbReference type="SUPFAM" id="SSF56176">
    <property type="entry name" value="FAD-binding/transporter-associated domain-like"/>
    <property type="match status" value="1"/>
</dbReference>
<evidence type="ECO:0000256" key="5">
    <source>
        <dbReference type="SAM" id="MobiDB-lite"/>
    </source>
</evidence>
<keyword evidence="3" id="KW-0274">FAD</keyword>
<comment type="caution">
    <text evidence="7">The sequence shown here is derived from an EMBL/GenBank/DDBJ whole genome shotgun (WGS) entry which is preliminary data.</text>
</comment>